<protein>
    <submittedName>
        <fullName evidence="1">Uncharacterized protein</fullName>
    </submittedName>
</protein>
<comment type="caution">
    <text evidence="1">The sequence shown here is derived from an EMBL/GenBank/DDBJ whole genome shotgun (WGS) entry which is preliminary data.</text>
</comment>
<dbReference type="RefSeq" id="WP_077243562.1">
    <property type="nucleotide sequence ID" value="NZ_MUZR01000004.1"/>
</dbReference>
<accession>A0A1V3A1W5</accession>
<keyword evidence="2" id="KW-1185">Reference proteome</keyword>
<dbReference type="OrthoDB" id="5784609at2"/>
<proteinExistence type="predicted"/>
<name>A0A1V3A1W5_9GAMM</name>
<dbReference type="AlphaFoldDB" id="A0A1V3A1W5"/>
<evidence type="ECO:0000313" key="1">
    <source>
        <dbReference type="EMBL" id="OOC11322.1"/>
    </source>
</evidence>
<dbReference type="Proteomes" id="UP000189177">
    <property type="component" value="Unassembled WGS sequence"/>
</dbReference>
<sequence length="98" mass="11738">MNAQELNRRCVELFHHPDAQNHMWHPRMFWETNQVENPKPEDLQQPKVDLRELEVLLSEVTHQPSQCADELEKEEPGRVSLIRHMTDRGDMPFLHRPH</sequence>
<dbReference type="EMBL" id="MUZR01000004">
    <property type="protein sequence ID" value="OOC11322.1"/>
    <property type="molecule type" value="Genomic_DNA"/>
</dbReference>
<reference evidence="1 2" key="1">
    <citation type="submission" date="2017-02" db="EMBL/GenBank/DDBJ databases">
        <title>Genomic diversity within the haloalkaliphilic genus Thioalkalivibrio.</title>
        <authorList>
            <person name="Ahn A.-C."/>
            <person name="Meier-Kolthoff J."/>
            <person name="Overmars L."/>
            <person name="Richter M."/>
            <person name="Woyke T."/>
            <person name="Sorokin D.Y."/>
            <person name="Muyzer G."/>
        </authorList>
    </citation>
    <scope>NUCLEOTIDE SEQUENCE [LARGE SCALE GENOMIC DNA]</scope>
    <source>
        <strain evidence="1 2">HL17</strain>
    </source>
</reference>
<organism evidence="1 2">
    <name type="scientific">Thioalkalivibrio halophilus</name>
    <dbReference type="NCBI Taxonomy" id="252474"/>
    <lineage>
        <taxon>Bacteria</taxon>
        <taxon>Pseudomonadati</taxon>
        <taxon>Pseudomonadota</taxon>
        <taxon>Gammaproteobacteria</taxon>
        <taxon>Chromatiales</taxon>
        <taxon>Ectothiorhodospiraceae</taxon>
        <taxon>Thioalkalivibrio</taxon>
    </lineage>
</organism>
<gene>
    <name evidence="1" type="ORF">B1A74_01515</name>
</gene>
<evidence type="ECO:0000313" key="2">
    <source>
        <dbReference type="Proteomes" id="UP000189177"/>
    </source>
</evidence>